<evidence type="ECO:0000256" key="5">
    <source>
        <dbReference type="SAM" id="Phobius"/>
    </source>
</evidence>
<dbReference type="EMBL" id="CAMXCT020000271">
    <property type="protein sequence ID" value="CAL1129811.1"/>
    <property type="molecule type" value="Genomic_DNA"/>
</dbReference>
<evidence type="ECO:0000313" key="8">
    <source>
        <dbReference type="Proteomes" id="UP001152797"/>
    </source>
</evidence>
<evidence type="ECO:0000313" key="6">
    <source>
        <dbReference type="EMBL" id="CAI3976436.1"/>
    </source>
</evidence>
<comment type="subcellular location">
    <subcellularLocation>
        <location evidence="1">Membrane</location>
        <topology evidence="1">Multi-pass membrane protein</topology>
    </subcellularLocation>
</comment>
<reference evidence="6" key="1">
    <citation type="submission" date="2022-10" db="EMBL/GenBank/DDBJ databases">
        <authorList>
            <person name="Chen Y."/>
            <person name="Dougan E. K."/>
            <person name="Chan C."/>
            <person name="Rhodes N."/>
            <person name="Thang M."/>
        </authorList>
    </citation>
    <scope>NUCLEOTIDE SEQUENCE</scope>
</reference>
<reference evidence="7 8" key="2">
    <citation type="submission" date="2024-05" db="EMBL/GenBank/DDBJ databases">
        <authorList>
            <person name="Chen Y."/>
            <person name="Shah S."/>
            <person name="Dougan E. K."/>
            <person name="Thang M."/>
            <person name="Chan C."/>
        </authorList>
    </citation>
    <scope>NUCLEOTIDE SEQUENCE [LARGE SCALE GENOMIC DNA]</scope>
</reference>
<dbReference type="AlphaFoldDB" id="A0A9P1BR40"/>
<dbReference type="EMBL" id="CAMXCT030000271">
    <property type="protein sequence ID" value="CAL4763748.1"/>
    <property type="molecule type" value="Genomic_DNA"/>
</dbReference>
<evidence type="ECO:0000256" key="4">
    <source>
        <dbReference type="ARBA" id="ARBA00023136"/>
    </source>
</evidence>
<dbReference type="InterPro" id="IPR000537">
    <property type="entry name" value="UbiA_prenyltransferase"/>
</dbReference>
<feature type="transmembrane region" description="Helical" evidence="5">
    <location>
        <begin position="24"/>
        <end position="48"/>
    </location>
</feature>
<evidence type="ECO:0000256" key="3">
    <source>
        <dbReference type="ARBA" id="ARBA00022989"/>
    </source>
</evidence>
<dbReference type="EMBL" id="CAMXCT010000271">
    <property type="protein sequence ID" value="CAI3976436.1"/>
    <property type="molecule type" value="Genomic_DNA"/>
</dbReference>
<evidence type="ECO:0000313" key="7">
    <source>
        <dbReference type="EMBL" id="CAL4763748.1"/>
    </source>
</evidence>
<name>A0A9P1BR40_9DINO</name>
<dbReference type="GO" id="GO:0016765">
    <property type="term" value="F:transferase activity, transferring alkyl or aryl (other than methyl) groups"/>
    <property type="evidence" value="ECO:0007669"/>
    <property type="project" value="InterPro"/>
</dbReference>
<comment type="caution">
    <text evidence="6">The sequence shown here is derived from an EMBL/GenBank/DDBJ whole genome shotgun (WGS) entry which is preliminary data.</text>
</comment>
<accession>A0A9P1BR40</accession>
<keyword evidence="4 5" id="KW-0472">Membrane</keyword>
<dbReference type="Pfam" id="PF01040">
    <property type="entry name" value="UbiA"/>
    <property type="match status" value="1"/>
</dbReference>
<feature type="transmembrane region" description="Helical" evidence="5">
    <location>
        <begin position="113"/>
        <end position="134"/>
    </location>
</feature>
<feature type="transmembrane region" description="Helical" evidence="5">
    <location>
        <begin position="265"/>
        <end position="284"/>
    </location>
</feature>
<feature type="transmembrane region" description="Helical" evidence="5">
    <location>
        <begin position="188"/>
        <end position="205"/>
    </location>
</feature>
<proteinExistence type="predicted"/>
<dbReference type="OrthoDB" id="447739at2759"/>
<gene>
    <name evidence="6" type="ORF">C1SCF055_LOCUS4656</name>
</gene>
<dbReference type="Proteomes" id="UP001152797">
    <property type="component" value="Unassembled WGS sequence"/>
</dbReference>
<feature type="transmembrane region" description="Helical" evidence="5">
    <location>
        <begin position="211"/>
        <end position="228"/>
    </location>
</feature>
<dbReference type="GO" id="GO:0016020">
    <property type="term" value="C:membrane"/>
    <property type="evidence" value="ECO:0007669"/>
    <property type="project" value="UniProtKB-SubCell"/>
</dbReference>
<evidence type="ECO:0000256" key="2">
    <source>
        <dbReference type="ARBA" id="ARBA00022692"/>
    </source>
</evidence>
<organism evidence="6">
    <name type="scientific">Cladocopium goreaui</name>
    <dbReference type="NCBI Taxonomy" id="2562237"/>
    <lineage>
        <taxon>Eukaryota</taxon>
        <taxon>Sar</taxon>
        <taxon>Alveolata</taxon>
        <taxon>Dinophyceae</taxon>
        <taxon>Suessiales</taxon>
        <taxon>Symbiodiniaceae</taxon>
        <taxon>Cladocopium</taxon>
    </lineage>
</organism>
<sequence length="391" mass="42684">MGNFGSCHAQSGEQSCTQRVRRKWLVQALVVINLTAATSAKLGGAWALPSTTSSSPSSHSSSRFRLTGYRRKAGPTPVLVSSQRQSPGQPMPDAMPVALGRKVWSTADAFLELLVYTTLWMSFSLASLVPFVQLECGMKIDGRPFWAAASESIAVYTLDHLRDISKATKSTGEHKMIFRQGCFHRRLFLLRALLAVSILALASSLLAARSWIVSLTFIGHVLLCAAYAKLKPRMPYCKAFYVSICVVFMAVAAPCAYAPTLLSSLGGATFWQLLLLIFSVALTVEQLQDIRDVDEDLEAQVVTLASGLGQRRARQLLLLFQAASLSLHILIMQRAHLPLRPHFLAVHVACGLCSMGFTSETPRSLFQVLLEPLYALPLLATVLRASTGFSL</sequence>
<feature type="transmembrane region" description="Helical" evidence="5">
    <location>
        <begin position="240"/>
        <end position="259"/>
    </location>
</feature>
<protein>
    <submittedName>
        <fullName evidence="6">Uncharacterized protein</fullName>
    </submittedName>
</protein>
<evidence type="ECO:0000256" key="1">
    <source>
        <dbReference type="ARBA" id="ARBA00004141"/>
    </source>
</evidence>
<keyword evidence="3 5" id="KW-1133">Transmembrane helix</keyword>
<keyword evidence="2 5" id="KW-0812">Transmembrane</keyword>
<keyword evidence="8" id="KW-1185">Reference proteome</keyword>